<protein>
    <submittedName>
        <fullName evidence="6">EAL domain-containing protein</fullName>
    </submittedName>
</protein>
<dbReference type="Pfam" id="PF00563">
    <property type="entry name" value="EAL"/>
    <property type="match status" value="1"/>
</dbReference>
<accession>A0ABT9G939</accession>
<evidence type="ECO:0000256" key="1">
    <source>
        <dbReference type="PROSITE-ProRule" id="PRU00169"/>
    </source>
</evidence>
<dbReference type="NCBIfam" id="TIGR00254">
    <property type="entry name" value="GGDEF"/>
    <property type="match status" value="1"/>
</dbReference>
<dbReference type="PROSITE" id="PS50883">
    <property type="entry name" value="EAL"/>
    <property type="match status" value="1"/>
</dbReference>
<dbReference type="InterPro" id="IPR000014">
    <property type="entry name" value="PAS"/>
</dbReference>
<keyword evidence="7" id="KW-1185">Reference proteome</keyword>
<evidence type="ECO:0000259" key="3">
    <source>
        <dbReference type="PROSITE" id="PS50113"/>
    </source>
</evidence>
<dbReference type="InterPro" id="IPR052155">
    <property type="entry name" value="Biofilm_reg_signaling"/>
</dbReference>
<evidence type="ECO:0000259" key="4">
    <source>
        <dbReference type="PROSITE" id="PS50883"/>
    </source>
</evidence>
<dbReference type="EMBL" id="JAUZEE010000019">
    <property type="protein sequence ID" value="MDP4302976.1"/>
    <property type="molecule type" value="Genomic_DNA"/>
</dbReference>
<dbReference type="InterPro" id="IPR000160">
    <property type="entry name" value="GGDEF_dom"/>
</dbReference>
<dbReference type="SUPFAM" id="SSF52172">
    <property type="entry name" value="CheY-like"/>
    <property type="match status" value="1"/>
</dbReference>
<dbReference type="Gene3D" id="3.40.50.2300">
    <property type="match status" value="1"/>
</dbReference>
<dbReference type="NCBIfam" id="TIGR00229">
    <property type="entry name" value="sensory_box"/>
    <property type="match status" value="1"/>
</dbReference>
<comment type="caution">
    <text evidence="6">The sequence shown here is derived from an EMBL/GenBank/DDBJ whole genome shotgun (WGS) entry which is preliminary data.</text>
</comment>
<dbReference type="Gene3D" id="3.30.450.20">
    <property type="entry name" value="PAS domain"/>
    <property type="match status" value="1"/>
</dbReference>
<name>A0ABT9G939_LEPDI</name>
<dbReference type="InterPro" id="IPR011006">
    <property type="entry name" value="CheY-like_superfamily"/>
</dbReference>
<feature type="domain" description="EAL" evidence="4">
    <location>
        <begin position="442"/>
        <end position="696"/>
    </location>
</feature>
<dbReference type="SMART" id="SM00448">
    <property type="entry name" value="REC"/>
    <property type="match status" value="1"/>
</dbReference>
<evidence type="ECO:0000259" key="5">
    <source>
        <dbReference type="PROSITE" id="PS50887"/>
    </source>
</evidence>
<feature type="domain" description="Response regulatory" evidence="2">
    <location>
        <begin position="6"/>
        <end position="120"/>
    </location>
</feature>
<sequence>MSSWMRLLLVTPDPQTVQTLGAALQALYLLETAASAEAGLSALHQGRHDALLLELPDPTEALAMLARVRAEPTWRHLPVVILCGAPDEAFEDRALQLGATDFLTTPYRASVVRARIANVLRLREPQEQQRHADARWVRAVEGAEQGVWDWDLCSGLVTLSPQCRLLAGEPAESSAPVPFKAWRERIHPDDATAAQRRLERHRRGIASGYESEHRLCCSDGREVWVHEVGRVVQHDANGEPLRMIGTLTDISRRKDAEAQVLSLAWYDPITDLPNRRKLVELLSHSLEGDLMGRSGATLYLIDLDHFKLINDAHGHETGDQMLRGVAQRLRASVARGDIVARMGGDEFAVLLLHEQRSVELAQSVGQSVGERLLRVLAQPHQIGDQLHHCLASVGVVAVDADQAQQAEQLLKWADIALYAAKHAGRGCLRYFDPAMQAAVEARSRLENELREALSDWQFRLVYQLQVGEGEHALGAEALVRWQHPRRGFIGPNEFIALAEETGLIVPMGRALLERVCLQLCAWADDPQMREVTVSFNISAREMGEPDFVEAVIDILQRTGVPARRLKLELTESALLGDVDDIAARMHRLRAHGVGFSLDDFGTGFSSLAYLKRLPFDQLKIDRSFVRDILEDNVDAHLSRAIVALAASLGLSVVAEGVELAAQGEMLRTFGCSRFQGFLFGEPMSAEAFAEALHTAAARNTVPGVLAD</sequence>
<dbReference type="Gene3D" id="3.20.20.450">
    <property type="entry name" value="EAL domain"/>
    <property type="match status" value="1"/>
</dbReference>
<dbReference type="RefSeq" id="WP_305751514.1">
    <property type="nucleotide sequence ID" value="NZ_JAUZEE010000019.1"/>
</dbReference>
<evidence type="ECO:0000259" key="2">
    <source>
        <dbReference type="PROSITE" id="PS50110"/>
    </source>
</evidence>
<dbReference type="SMART" id="SM00052">
    <property type="entry name" value="EAL"/>
    <property type="match status" value="1"/>
</dbReference>
<dbReference type="SMART" id="SM00267">
    <property type="entry name" value="GGDEF"/>
    <property type="match status" value="1"/>
</dbReference>
<dbReference type="Pfam" id="PF00990">
    <property type="entry name" value="GGDEF"/>
    <property type="match status" value="1"/>
</dbReference>
<dbReference type="SUPFAM" id="SSF55073">
    <property type="entry name" value="Nucleotide cyclase"/>
    <property type="match status" value="1"/>
</dbReference>
<dbReference type="PANTHER" id="PTHR44757">
    <property type="entry name" value="DIGUANYLATE CYCLASE DGCP"/>
    <property type="match status" value="1"/>
</dbReference>
<dbReference type="InterPro" id="IPR001789">
    <property type="entry name" value="Sig_transdc_resp-reg_receiver"/>
</dbReference>
<proteinExistence type="predicted"/>
<dbReference type="SUPFAM" id="SSF55785">
    <property type="entry name" value="PYP-like sensor domain (PAS domain)"/>
    <property type="match status" value="1"/>
</dbReference>
<dbReference type="CDD" id="cd01948">
    <property type="entry name" value="EAL"/>
    <property type="match status" value="1"/>
</dbReference>
<comment type="caution">
    <text evidence="1">Lacks conserved residue(s) required for the propagation of feature annotation.</text>
</comment>
<dbReference type="Proteomes" id="UP001235760">
    <property type="component" value="Unassembled WGS sequence"/>
</dbReference>
<evidence type="ECO:0000313" key="6">
    <source>
        <dbReference type="EMBL" id="MDP4302976.1"/>
    </source>
</evidence>
<dbReference type="InterPro" id="IPR035919">
    <property type="entry name" value="EAL_sf"/>
</dbReference>
<dbReference type="Gene3D" id="3.30.70.270">
    <property type="match status" value="1"/>
</dbReference>
<dbReference type="CDD" id="cd00130">
    <property type="entry name" value="PAS"/>
    <property type="match status" value="1"/>
</dbReference>
<gene>
    <name evidence="6" type="ORF">Q8X39_20265</name>
</gene>
<dbReference type="PROSITE" id="PS50887">
    <property type="entry name" value="GGDEF"/>
    <property type="match status" value="1"/>
</dbReference>
<dbReference type="PROSITE" id="PS50113">
    <property type="entry name" value="PAC"/>
    <property type="match status" value="1"/>
</dbReference>
<feature type="domain" description="GGDEF" evidence="5">
    <location>
        <begin position="294"/>
        <end position="433"/>
    </location>
</feature>
<dbReference type="PROSITE" id="PS50110">
    <property type="entry name" value="RESPONSE_REGULATORY"/>
    <property type="match status" value="1"/>
</dbReference>
<feature type="domain" description="PAC" evidence="3">
    <location>
        <begin position="209"/>
        <end position="262"/>
    </location>
</feature>
<dbReference type="SUPFAM" id="SSF141868">
    <property type="entry name" value="EAL domain-like"/>
    <property type="match status" value="1"/>
</dbReference>
<dbReference type="InterPro" id="IPR013655">
    <property type="entry name" value="PAS_fold_3"/>
</dbReference>
<dbReference type="Pfam" id="PF08447">
    <property type="entry name" value="PAS_3"/>
    <property type="match status" value="1"/>
</dbReference>
<dbReference type="CDD" id="cd01949">
    <property type="entry name" value="GGDEF"/>
    <property type="match status" value="1"/>
</dbReference>
<dbReference type="InterPro" id="IPR000700">
    <property type="entry name" value="PAS-assoc_C"/>
</dbReference>
<reference evidence="6 7" key="1">
    <citation type="submission" date="2023-08" db="EMBL/GenBank/DDBJ databases">
        <authorList>
            <person name="Roldan D.M."/>
            <person name="Menes R.J."/>
        </authorList>
    </citation>
    <scope>NUCLEOTIDE SEQUENCE [LARGE SCALE GENOMIC DNA]</scope>
    <source>
        <strain evidence="6 7">CCM 2812</strain>
    </source>
</reference>
<dbReference type="SMART" id="SM00086">
    <property type="entry name" value="PAC"/>
    <property type="match status" value="1"/>
</dbReference>
<dbReference type="InterPro" id="IPR035965">
    <property type="entry name" value="PAS-like_dom_sf"/>
</dbReference>
<evidence type="ECO:0000313" key="7">
    <source>
        <dbReference type="Proteomes" id="UP001235760"/>
    </source>
</evidence>
<dbReference type="PANTHER" id="PTHR44757:SF2">
    <property type="entry name" value="BIOFILM ARCHITECTURE MAINTENANCE PROTEIN MBAA"/>
    <property type="match status" value="1"/>
</dbReference>
<dbReference type="InterPro" id="IPR043128">
    <property type="entry name" value="Rev_trsase/Diguanyl_cyclase"/>
</dbReference>
<dbReference type="InterPro" id="IPR029787">
    <property type="entry name" value="Nucleotide_cyclase"/>
</dbReference>
<dbReference type="InterPro" id="IPR001610">
    <property type="entry name" value="PAC"/>
</dbReference>
<dbReference type="InterPro" id="IPR001633">
    <property type="entry name" value="EAL_dom"/>
</dbReference>
<organism evidence="6 7">
    <name type="scientific">Leptothrix discophora</name>
    <dbReference type="NCBI Taxonomy" id="89"/>
    <lineage>
        <taxon>Bacteria</taxon>
        <taxon>Pseudomonadati</taxon>
        <taxon>Pseudomonadota</taxon>
        <taxon>Betaproteobacteria</taxon>
        <taxon>Burkholderiales</taxon>
        <taxon>Sphaerotilaceae</taxon>
        <taxon>Leptothrix</taxon>
    </lineage>
</organism>